<dbReference type="EMBL" id="PXWF02000182">
    <property type="protein sequence ID" value="PWF48549.1"/>
    <property type="molecule type" value="Genomic_DNA"/>
</dbReference>
<dbReference type="RefSeq" id="WP_106757514.1">
    <property type="nucleotide sequence ID" value="NZ_PXWF02000182.1"/>
</dbReference>
<dbReference type="PANTHER" id="PTHR38664:SF1">
    <property type="entry name" value="SLR0058 PROTEIN"/>
    <property type="match status" value="1"/>
</dbReference>
<dbReference type="Proteomes" id="UP000241421">
    <property type="component" value="Unassembled WGS sequence"/>
</dbReference>
<dbReference type="Pfam" id="PF05597">
    <property type="entry name" value="Phasin"/>
    <property type="match status" value="1"/>
</dbReference>
<organism evidence="1 2">
    <name type="scientific">Massilia glaciei</name>
    <dbReference type="NCBI Taxonomy" id="1524097"/>
    <lineage>
        <taxon>Bacteria</taxon>
        <taxon>Pseudomonadati</taxon>
        <taxon>Pseudomonadota</taxon>
        <taxon>Betaproteobacteria</taxon>
        <taxon>Burkholderiales</taxon>
        <taxon>Oxalobacteraceae</taxon>
        <taxon>Telluria group</taxon>
        <taxon>Massilia</taxon>
    </lineage>
</organism>
<evidence type="ECO:0000313" key="2">
    <source>
        <dbReference type="Proteomes" id="UP000241421"/>
    </source>
</evidence>
<reference evidence="1 2" key="1">
    <citation type="submission" date="2018-04" db="EMBL/GenBank/DDBJ databases">
        <title>Massilia violaceinigra sp. nov., a novel purple-pigmented bacterium isolated from Tianshan glacier, Xinjiang, China.</title>
        <authorList>
            <person name="Wang H."/>
        </authorList>
    </citation>
    <scope>NUCLEOTIDE SEQUENCE [LARGE SCALE GENOMIC DNA]</scope>
    <source>
        <strain evidence="1 2">B448-2</strain>
    </source>
</reference>
<dbReference type="PANTHER" id="PTHR38664">
    <property type="entry name" value="SLR0058 PROTEIN"/>
    <property type="match status" value="1"/>
</dbReference>
<name>A0A2U2HM47_9BURK</name>
<dbReference type="NCBIfam" id="TIGR01837">
    <property type="entry name" value="PHA_granule_1"/>
    <property type="match status" value="1"/>
</dbReference>
<keyword evidence="2" id="KW-1185">Reference proteome</keyword>
<dbReference type="InterPro" id="IPR008769">
    <property type="entry name" value="PhaF_PhaI"/>
</dbReference>
<comment type="caution">
    <text evidence="1">The sequence shown here is derived from an EMBL/GenBank/DDBJ whole genome shotgun (WGS) entry which is preliminary data.</text>
</comment>
<proteinExistence type="predicted"/>
<accession>A0A2U2HM47</accession>
<protein>
    <submittedName>
        <fullName evidence="1">Polygranule-associated protein</fullName>
    </submittedName>
</protein>
<gene>
    <name evidence="1" type="ORF">C7C56_011335</name>
</gene>
<sequence>MVKKLKTLAKNEDKQLASAVRTSASQIWQAGLGAFAKAQEEGGRVFNKLVKEGTDLQKRTRMMAEDKVSEVTDTVNKVADGVSKQASGSWDKLEQVFEDRVARALGTIGVPTQKDIQALTRRVEQLSKAVSQMTGKKEPVAKAAKAAPKAAAKAAPKKAAAVKAPAKKVAAAKPAAAKPAVKKAVVRKPAVKKVAAAPAAPAADTSAA</sequence>
<dbReference type="OrthoDB" id="5801582at2"/>
<dbReference type="AlphaFoldDB" id="A0A2U2HM47"/>
<evidence type="ECO:0000313" key="1">
    <source>
        <dbReference type="EMBL" id="PWF48549.1"/>
    </source>
</evidence>